<evidence type="ECO:0000256" key="2">
    <source>
        <dbReference type="SAM" id="SignalP"/>
    </source>
</evidence>
<proteinExistence type="predicted"/>
<dbReference type="PROSITE" id="PS51257">
    <property type="entry name" value="PROKAR_LIPOPROTEIN"/>
    <property type="match status" value="1"/>
</dbReference>
<feature type="compositionally biased region" description="Basic and acidic residues" evidence="1">
    <location>
        <begin position="39"/>
        <end position="52"/>
    </location>
</feature>
<evidence type="ECO:0000313" key="3">
    <source>
        <dbReference type="EMBL" id="MCZ8531921.1"/>
    </source>
</evidence>
<reference evidence="3" key="1">
    <citation type="submission" date="2022-05" db="EMBL/GenBank/DDBJ databases">
        <authorList>
            <person name="Colautti A."/>
            <person name="Iacumin L."/>
        </authorList>
    </citation>
    <scope>NUCLEOTIDE SEQUENCE</scope>
    <source>
        <strain evidence="3">DSM 30747</strain>
    </source>
</reference>
<comment type="caution">
    <text evidence="3">The sequence shown here is derived from an EMBL/GenBank/DDBJ whole genome shotgun (WGS) entry which is preliminary data.</text>
</comment>
<feature type="chain" id="PRO_5040801113" evidence="2">
    <location>
        <begin position="23"/>
        <end position="169"/>
    </location>
</feature>
<keyword evidence="2" id="KW-0732">Signal</keyword>
<accession>A0A9X3L8J4</accession>
<protein>
    <submittedName>
        <fullName evidence="3">YusW family protein</fullName>
    </submittedName>
</protein>
<dbReference type="InterPro" id="IPR025623">
    <property type="entry name" value="YusW"/>
</dbReference>
<evidence type="ECO:0000313" key="4">
    <source>
        <dbReference type="Proteomes" id="UP001152172"/>
    </source>
</evidence>
<dbReference type="RefSeq" id="WP_269920602.1">
    <property type="nucleotide sequence ID" value="NZ_JAMKBI010000001.1"/>
</dbReference>
<feature type="region of interest" description="Disordered" evidence="1">
    <location>
        <begin position="34"/>
        <end position="61"/>
    </location>
</feature>
<dbReference type="Proteomes" id="UP001152172">
    <property type="component" value="Unassembled WGS sequence"/>
</dbReference>
<keyword evidence="4" id="KW-1185">Reference proteome</keyword>
<dbReference type="AlphaFoldDB" id="A0A9X3L8J4"/>
<organism evidence="3 4">
    <name type="scientific">Psychrobacillus psychrodurans</name>
    <dbReference type="NCBI Taxonomy" id="126157"/>
    <lineage>
        <taxon>Bacteria</taxon>
        <taxon>Bacillati</taxon>
        <taxon>Bacillota</taxon>
        <taxon>Bacilli</taxon>
        <taxon>Bacillales</taxon>
        <taxon>Bacillaceae</taxon>
        <taxon>Psychrobacillus</taxon>
    </lineage>
</organism>
<evidence type="ECO:0000256" key="1">
    <source>
        <dbReference type="SAM" id="MobiDB-lite"/>
    </source>
</evidence>
<dbReference type="EMBL" id="JAMKBI010000001">
    <property type="protein sequence ID" value="MCZ8531921.1"/>
    <property type="molecule type" value="Genomic_DNA"/>
</dbReference>
<feature type="signal peptide" evidence="2">
    <location>
        <begin position="1"/>
        <end position="22"/>
    </location>
</feature>
<name>A0A9X3L8J4_9BACI</name>
<sequence length="169" mass="18982">MKTTKFKVLTSTFLTSALLLGACGNNNDEVEENELNETEVQKQEEETAKEDTAVETPEEEPKEVAFQSFNLHIDTAEAKDAVVAQYTAEPKDSLYTNEKDSANIEGEEANELLKSVLGELQLNKDMADEDVIQRVTLAFGMEEYTNLNLEIAYDGEKEVKTYTDDKNKK</sequence>
<gene>
    <name evidence="3" type="ORF">M9R61_01010</name>
</gene>
<dbReference type="Pfam" id="PF14039">
    <property type="entry name" value="YusW"/>
    <property type="match status" value="1"/>
</dbReference>